<protein>
    <recommendedName>
        <fullName evidence="2">Flagellar basal-body/hook protein C-terminal domain-containing protein</fullName>
    </recommendedName>
</protein>
<name>A0A0F9S3J2_9ZZZZ</name>
<gene>
    <name evidence="1" type="ORF">LCGC14_0519760</name>
</gene>
<dbReference type="EMBL" id="LAZR01000651">
    <property type="protein sequence ID" value="KKN61644.1"/>
    <property type="molecule type" value="Genomic_DNA"/>
</dbReference>
<proteinExistence type="predicted"/>
<accession>A0A0F9S3J2</accession>
<dbReference type="AlphaFoldDB" id="A0A0F9S3J2"/>
<evidence type="ECO:0008006" key="2">
    <source>
        <dbReference type="Google" id="ProtNLM"/>
    </source>
</evidence>
<sequence length="73" mass="7710">MSTIPAFQSAITGIQTGMQSLNQNASKIANAQSTGDLTTPLVNMLSDKLQVQASSKVIETSRDMIGSILDIKV</sequence>
<organism evidence="1">
    <name type="scientific">marine sediment metagenome</name>
    <dbReference type="NCBI Taxonomy" id="412755"/>
    <lineage>
        <taxon>unclassified sequences</taxon>
        <taxon>metagenomes</taxon>
        <taxon>ecological metagenomes</taxon>
    </lineage>
</organism>
<comment type="caution">
    <text evidence="1">The sequence shown here is derived from an EMBL/GenBank/DDBJ whole genome shotgun (WGS) entry which is preliminary data.</text>
</comment>
<reference evidence="1" key="1">
    <citation type="journal article" date="2015" name="Nature">
        <title>Complex archaea that bridge the gap between prokaryotes and eukaryotes.</title>
        <authorList>
            <person name="Spang A."/>
            <person name="Saw J.H."/>
            <person name="Jorgensen S.L."/>
            <person name="Zaremba-Niedzwiedzka K."/>
            <person name="Martijn J."/>
            <person name="Lind A.E."/>
            <person name="van Eijk R."/>
            <person name="Schleper C."/>
            <person name="Guy L."/>
            <person name="Ettema T.J."/>
        </authorList>
    </citation>
    <scope>NUCLEOTIDE SEQUENCE</scope>
</reference>
<evidence type="ECO:0000313" key="1">
    <source>
        <dbReference type="EMBL" id="KKN61644.1"/>
    </source>
</evidence>